<dbReference type="OrthoDB" id="5592079at2"/>
<organism evidence="2 3">
    <name type="scientific">Alteromonas sediminis</name>
    <dbReference type="NCBI Taxonomy" id="2259342"/>
    <lineage>
        <taxon>Bacteria</taxon>
        <taxon>Pseudomonadati</taxon>
        <taxon>Pseudomonadota</taxon>
        <taxon>Gammaproteobacteria</taxon>
        <taxon>Alteromonadales</taxon>
        <taxon>Alteromonadaceae</taxon>
        <taxon>Alteromonas/Salinimonas group</taxon>
        <taxon>Alteromonas</taxon>
    </lineage>
</organism>
<dbReference type="RefSeq" id="WP_124028657.1">
    <property type="nucleotide sequence ID" value="NZ_JBHRSN010000007.1"/>
</dbReference>
<feature type="signal peptide" evidence="1">
    <location>
        <begin position="1"/>
        <end position="18"/>
    </location>
</feature>
<sequence length="316" mass="35578">MRTKLFILLMGVTILVHAAPSEQVTFSRTIENGDVQFNYQWHDHQNNAQSIAFSLTAENMNQLPNQQANYRPRMAMRYVTTELLKHAKTVDPRQARISIRQMGEEIDVGVRSQDARLVSQLRAEFMDKKEQAFAKYLYDHYYMSFKTSYGQDAIKPDHARYVQVYTEALIPASQAFYEKLGQGTDARDYINLLLSWIQSIPYSELSNRSESNGSGFSPPVELLNANRGDCDSKSVLAAAMIRAFLPTVPIRLVLLPKHALLGVAISQANGDEIINENGLQLVLMEPTGPAPFAFGEISETSRADIARDLYVLEEVP</sequence>
<evidence type="ECO:0000313" key="2">
    <source>
        <dbReference type="EMBL" id="RPJ66026.1"/>
    </source>
</evidence>
<evidence type="ECO:0000313" key="3">
    <source>
        <dbReference type="Proteomes" id="UP000275281"/>
    </source>
</evidence>
<accession>A0A3N5Y0J8</accession>
<dbReference type="Proteomes" id="UP000275281">
    <property type="component" value="Unassembled WGS sequence"/>
</dbReference>
<reference evidence="2 3" key="1">
    <citation type="submission" date="2018-11" db="EMBL/GenBank/DDBJ databases">
        <authorList>
            <person name="Ye M.-Q."/>
            <person name="Du Z.-J."/>
        </authorList>
    </citation>
    <scope>NUCLEOTIDE SEQUENCE [LARGE SCALE GENOMIC DNA]</scope>
    <source>
        <strain evidence="2 3">U0105</strain>
    </source>
</reference>
<keyword evidence="1" id="KW-0732">Signal</keyword>
<evidence type="ECO:0008006" key="4">
    <source>
        <dbReference type="Google" id="ProtNLM"/>
    </source>
</evidence>
<dbReference type="AlphaFoldDB" id="A0A3N5Y0J8"/>
<dbReference type="EMBL" id="RPOK01000004">
    <property type="protein sequence ID" value="RPJ66026.1"/>
    <property type="molecule type" value="Genomic_DNA"/>
</dbReference>
<keyword evidence="3" id="KW-1185">Reference proteome</keyword>
<gene>
    <name evidence="2" type="ORF">DRW07_14570</name>
</gene>
<feature type="chain" id="PRO_5018310914" description="Transglutaminase domain-containing protein" evidence="1">
    <location>
        <begin position="19"/>
        <end position="316"/>
    </location>
</feature>
<evidence type="ECO:0000256" key="1">
    <source>
        <dbReference type="SAM" id="SignalP"/>
    </source>
</evidence>
<protein>
    <recommendedName>
        <fullName evidence="4">Transglutaminase domain-containing protein</fullName>
    </recommendedName>
</protein>
<comment type="caution">
    <text evidence="2">The sequence shown here is derived from an EMBL/GenBank/DDBJ whole genome shotgun (WGS) entry which is preliminary data.</text>
</comment>
<name>A0A3N5Y0J8_9ALTE</name>
<proteinExistence type="predicted"/>